<keyword evidence="1" id="KW-0472">Membrane</keyword>
<sequence>MASIIAFAGSKVITLILVNLPSSQSIHDLDLIALRPAQPLRTLTRYVLALFAPTTSDTIASSPSPASPQDADALILSTLARPITLAHLLSSALGVLGFVLAVVGLVAHTWEVLPGATSVTGTICAAVGVMAVVWIAL</sequence>
<dbReference type="Proteomes" id="UP000016930">
    <property type="component" value="Unassembled WGS sequence"/>
</dbReference>
<evidence type="ECO:0000313" key="3">
    <source>
        <dbReference type="Proteomes" id="UP000016930"/>
    </source>
</evidence>
<keyword evidence="3" id="KW-1185">Reference proteome</keyword>
<keyword evidence="1" id="KW-0812">Transmembrane</keyword>
<reference evidence="2 3" key="1">
    <citation type="journal article" date="2012" name="Proc. Natl. Acad. Sci. U.S.A.">
        <title>Comparative genomics of Ceriporiopsis subvermispora and Phanerochaete chrysosporium provide insight into selective ligninolysis.</title>
        <authorList>
            <person name="Fernandez-Fueyo E."/>
            <person name="Ruiz-Duenas F.J."/>
            <person name="Ferreira P."/>
            <person name="Floudas D."/>
            <person name="Hibbett D.S."/>
            <person name="Canessa P."/>
            <person name="Larrondo L.F."/>
            <person name="James T.Y."/>
            <person name="Seelenfreund D."/>
            <person name="Lobos S."/>
            <person name="Polanco R."/>
            <person name="Tello M."/>
            <person name="Honda Y."/>
            <person name="Watanabe T."/>
            <person name="Watanabe T."/>
            <person name="Ryu J.S."/>
            <person name="Kubicek C.P."/>
            <person name="Schmoll M."/>
            <person name="Gaskell J."/>
            <person name="Hammel K.E."/>
            <person name="St John F.J."/>
            <person name="Vanden Wymelenberg A."/>
            <person name="Sabat G."/>
            <person name="Splinter BonDurant S."/>
            <person name="Syed K."/>
            <person name="Yadav J.S."/>
            <person name="Doddapaneni H."/>
            <person name="Subramanian V."/>
            <person name="Lavin J.L."/>
            <person name="Oguiza J.A."/>
            <person name="Perez G."/>
            <person name="Pisabarro A.G."/>
            <person name="Ramirez L."/>
            <person name="Santoyo F."/>
            <person name="Master E."/>
            <person name="Coutinho P.M."/>
            <person name="Henrissat B."/>
            <person name="Lombard V."/>
            <person name="Magnuson J.K."/>
            <person name="Kuees U."/>
            <person name="Hori C."/>
            <person name="Igarashi K."/>
            <person name="Samejima M."/>
            <person name="Held B.W."/>
            <person name="Barry K.W."/>
            <person name="LaButti K.M."/>
            <person name="Lapidus A."/>
            <person name="Lindquist E.A."/>
            <person name="Lucas S.M."/>
            <person name="Riley R."/>
            <person name="Salamov A.A."/>
            <person name="Hoffmeister D."/>
            <person name="Schwenk D."/>
            <person name="Hadar Y."/>
            <person name="Yarden O."/>
            <person name="de Vries R.P."/>
            <person name="Wiebenga A."/>
            <person name="Stenlid J."/>
            <person name="Eastwood D."/>
            <person name="Grigoriev I.V."/>
            <person name="Berka R.M."/>
            <person name="Blanchette R.A."/>
            <person name="Kersten P."/>
            <person name="Martinez A.T."/>
            <person name="Vicuna R."/>
            <person name="Cullen D."/>
        </authorList>
    </citation>
    <scope>NUCLEOTIDE SEQUENCE [LARGE SCALE GENOMIC DNA]</scope>
    <source>
        <strain evidence="2 3">B</strain>
    </source>
</reference>
<feature type="transmembrane region" description="Helical" evidence="1">
    <location>
        <begin position="85"/>
        <end position="110"/>
    </location>
</feature>
<organism evidence="2 3">
    <name type="scientific">Ceriporiopsis subvermispora (strain B)</name>
    <name type="common">White-rot fungus</name>
    <name type="synonym">Gelatoporia subvermispora</name>
    <dbReference type="NCBI Taxonomy" id="914234"/>
    <lineage>
        <taxon>Eukaryota</taxon>
        <taxon>Fungi</taxon>
        <taxon>Dikarya</taxon>
        <taxon>Basidiomycota</taxon>
        <taxon>Agaricomycotina</taxon>
        <taxon>Agaricomycetes</taxon>
        <taxon>Polyporales</taxon>
        <taxon>Gelatoporiaceae</taxon>
        <taxon>Gelatoporia</taxon>
    </lineage>
</organism>
<evidence type="ECO:0000313" key="2">
    <source>
        <dbReference type="EMBL" id="EMD32916.1"/>
    </source>
</evidence>
<accession>M2R225</accession>
<evidence type="ECO:0000256" key="1">
    <source>
        <dbReference type="SAM" id="Phobius"/>
    </source>
</evidence>
<proteinExistence type="predicted"/>
<gene>
    <name evidence="2" type="ORF">CERSUDRAFT_118351</name>
</gene>
<name>M2R225_CERS8</name>
<feature type="transmembrane region" description="Helical" evidence="1">
    <location>
        <begin position="116"/>
        <end position="136"/>
    </location>
</feature>
<dbReference type="EMBL" id="KB445808">
    <property type="protein sequence ID" value="EMD32916.1"/>
    <property type="molecule type" value="Genomic_DNA"/>
</dbReference>
<protein>
    <submittedName>
        <fullName evidence="2">Uncharacterized protein</fullName>
    </submittedName>
</protein>
<dbReference type="HOGENOM" id="CLU_1864886_0_0_1"/>
<dbReference type="AlphaFoldDB" id="M2R225"/>
<keyword evidence="1" id="KW-1133">Transmembrane helix</keyword>